<evidence type="ECO:0000313" key="1">
    <source>
        <dbReference type="EMBL" id="ERM02074.1"/>
    </source>
</evidence>
<gene>
    <name evidence="1" type="ORF">Q644_18475</name>
</gene>
<dbReference type="AlphaFoldDB" id="U4VBN0"/>
<comment type="caution">
    <text evidence="1">The sequence shown here is derived from an EMBL/GenBank/DDBJ whole genome shotgun (WGS) entry which is preliminary data.</text>
</comment>
<dbReference type="EMBL" id="ASXJ01000111">
    <property type="protein sequence ID" value="ERM02074.1"/>
    <property type="molecule type" value="Genomic_DNA"/>
</dbReference>
<reference evidence="1 2" key="1">
    <citation type="journal article" date="2014" name="FEMS Microbiol. Lett.">
        <title>Genome sequencing analysis reveals virulence-related gene content of Ochrobactrum intermedium strain 229E, a urease-positive strain isolated from the human gastric niche.</title>
        <authorList>
            <person name="Kulkarni G.J."/>
            <person name="Shetty S."/>
            <person name="Dharne M.S."/>
            <person name="Shouche Y.S."/>
        </authorList>
    </citation>
    <scope>NUCLEOTIDE SEQUENCE [LARGE SCALE GENOMIC DNA]</scope>
    <source>
        <strain evidence="1 2">229E</strain>
    </source>
</reference>
<evidence type="ECO:0000313" key="2">
    <source>
        <dbReference type="Proteomes" id="UP000016842"/>
    </source>
</evidence>
<name>U4VBN0_9HYPH</name>
<organism evidence="1 2">
    <name type="scientific">Brucella intermedia 229E</name>
    <dbReference type="NCBI Taxonomy" id="1337887"/>
    <lineage>
        <taxon>Bacteria</taxon>
        <taxon>Pseudomonadati</taxon>
        <taxon>Pseudomonadota</taxon>
        <taxon>Alphaproteobacteria</taxon>
        <taxon>Hyphomicrobiales</taxon>
        <taxon>Brucellaceae</taxon>
        <taxon>Brucella/Ochrobactrum group</taxon>
        <taxon>Brucella</taxon>
    </lineage>
</organism>
<dbReference type="Proteomes" id="UP000016842">
    <property type="component" value="Unassembled WGS sequence"/>
</dbReference>
<protein>
    <submittedName>
        <fullName evidence="1">Uncharacterized protein</fullName>
    </submittedName>
</protein>
<dbReference type="PATRIC" id="fig|1337887.3.peg.2192"/>
<proteinExistence type="predicted"/>
<accession>U4VBN0</accession>
<sequence length="62" mass="7067">MGTVIIRIQRSELVKLRWSSRAVPPGSESLQSGRLAKKGPWQESLSFSYRGIKKLLRLHIGY</sequence>